<evidence type="ECO:0000256" key="2">
    <source>
        <dbReference type="SAM" id="MobiDB-lite"/>
    </source>
</evidence>
<dbReference type="RefSeq" id="XP_072617449.1">
    <property type="nucleotide sequence ID" value="XM_072761348.1"/>
</dbReference>
<proteinExistence type="inferred from homology"/>
<evidence type="ECO:0000313" key="4">
    <source>
        <dbReference type="RefSeq" id="XP_072617449.1"/>
    </source>
</evidence>
<dbReference type="SUPFAM" id="SSF48371">
    <property type="entry name" value="ARM repeat"/>
    <property type="match status" value="2"/>
</dbReference>
<dbReference type="InterPro" id="IPR040108">
    <property type="entry name" value="Laa1/Sip1/HEATR5"/>
</dbReference>
<comment type="similarity">
    <text evidence="1">Belongs to the HEATR5 family.</text>
</comment>
<dbReference type="PANTHER" id="PTHR21663">
    <property type="entry name" value="HYPOTHETICAL HEAT DOMAIN-CONTAINING"/>
    <property type="match status" value="1"/>
</dbReference>
<accession>A0ABM5ARM1</accession>
<evidence type="ECO:0000256" key="1">
    <source>
        <dbReference type="ARBA" id="ARBA00008304"/>
    </source>
</evidence>
<dbReference type="Proteomes" id="UP001652641">
    <property type="component" value="Chromosome 6"/>
</dbReference>
<dbReference type="Pfam" id="PF20210">
    <property type="entry name" value="Laa1_Sip1_HTR5"/>
    <property type="match status" value="1"/>
</dbReference>
<name>A0ABM5ARM1_VULVU</name>
<evidence type="ECO:0000313" key="3">
    <source>
        <dbReference type="Proteomes" id="UP001652641"/>
    </source>
</evidence>
<dbReference type="Pfam" id="PF25468">
    <property type="entry name" value="HEAT_HEATR5A"/>
    <property type="match status" value="1"/>
</dbReference>
<dbReference type="InterPro" id="IPR046837">
    <property type="entry name" value="Laa1/Sip1/HEATR5-like_HEAT"/>
</dbReference>
<keyword evidence="3" id="KW-1185">Reference proteome</keyword>
<sequence>MELAHSLLLNEEAYNQLGEVQKAEFIFDWLRYLEKLLLATSKSDVKEKQKALVEQLLSLLNSSPGPPTRKLLAKNLGVLYSIGDTFSVYETIDKCNDLIRSKDDSPSYLPTKLAAVVCLGSLYKKLGRILVNTFTDTVGNILKAMKSAESQGRYEIMLSLQNILNGLGAAATPCHRDVYKAAKSCLTDRSMAVRCAAAKCLLELQKEAIFMWSTDLDSVATLCFKSFEGSNYDVRISVSKLLGTVLARAIISKHPGAAVSRQSIRRVSLEEVLELLGTGFLRGSSGFLRASGDMLKGTSSVSRDVRVGVTQAYVVFVSTLGGIWLEKNFATFLSHILSLVSQSHPKATQTQTDAVCGRRCVSFILRATIGGLLGEKAQIAAAKDICQAIWKLKKVVDAVMNDGNMEIRLGSTDVTASQHMLVCALQELGNLIYSLGTTAAPLLQDSSAGILDSVISVILHPSISVRLATAWCLHCIAVALPSYLTPLLDRCLERLTVLKSSPEAVTGFSFAVAALLGAVKHCPLGIPHGKGKIIMTLAEDLLCSAVQNSRLSAQRTQAGWLLIAALMTLGPAVVSHHLARLLLLWKCVFPVSPKDLETEKSRGDSFTWQVTLEGRAGALCAVKSFVSHCGDLLTEEVIQHLLPPLPCAVDLLTQLSSVLKTYGSTLKMPSVVYRQRLYELLILLPPETYEENFCAILKELAADLTASDIQVAASAFLLPPLCHQDDLVILSPLLQETDHRFIEEQLLLGNGIACGSLEYDPYSIYEKDVEGDSVPKPLSPVLSVISSAVKLFGVVCAHVGEAQRLSVLEQLLDSIKHTKGARQQVVQLHVVSSLSSFLKTWALHSLSLIIDSAGPLYHMHVEPTLSLIIMLLLNVPPTHAEVHQSLGRCLNALITTLGPELQGNSTSISTLRTSCLLGCAVMQDNPDCLVQAQAISCLQQLHMFAPRHVNLSSLVSCLCVNLCSPYLLLRRAVLACLRQLVQREAAEVSEHAVLLAKDNREELTSDANIREVGLEGALLTLLDKETDQKLCHDIKETLNHMLTSMAVDKLSFWLKLCKDVLAASADFTTVTCVDTMQEEEGDKGDDASVLTTGNDDKSFPFTNPRWATRVFAAECVCRIINQCENAHSAHFDIALAQEMKKRDSRNDFLVLHLADLIRMAFMAATDHSDQLRLSGLETLLVVIRRFAAIPEPEFPGHVILEQYQANVGAALRPAFTSETPPDVTAKACQVCSAWIASGVVSDLNDLRRVHQLLVSSLTKIQAGKEALSHLYNESASTMEILAVLKAWAEVYIIAVERHKSHRQPLKTIPCSEESVRNGPHSTDGLLDLVHTDLSTLSRLWLAALQDFALLTLPSEFASQLPVEGGAFYTAETSENAKLHYYNSWALILHATALWLTSTGFVVADPDEEAAHLSRPVTPTSMCQGSSSGATVKSPEDVCTDRFHLILGISVEFLCSLRSDATMESITACLHALQALLDVPWPRSKIGSDQDLGIELLNVLHRVILTRESPSIQLASLEVVRQIICAAQEHVKEKRRSAEVDDGAAEKETLPEFGEGKDTGGLVPGKSLVFATLELCVCILVRQLPELNPKLTGSPGVKATKPQVLSEDGSRLVSAALVILSELPAVCSPEGSISILPTILYLTIGVLRETAVKLPGGQLPSTVAASLQALKGILSSPMARAEKSHSAWTDLLRSALTTILDCWDPDGTHQELDEISLLTAITVFILSTSPEVTTIPCLQKRCIEKFKATLEIKDPVVQIKTYQLLLSIFQYPNPAVSYPYIYSLVSSIVEKLQEIDKRKPEDTAELQIFQEGIKVLQALVAIAEEQHRSQLVACLLPILISFLLDDNDLGSATSVMKNLHDFALQNLMQIGPQYSSVFKNVMASSPALKARLEAAIKGNQESVKIKIPTSKHTKNPGKNTSIQLKTNFL</sequence>
<gene>
    <name evidence="4" type="primary">HEATR5A</name>
</gene>
<reference evidence="4" key="1">
    <citation type="submission" date="2025-08" db="UniProtKB">
        <authorList>
            <consortium name="RefSeq"/>
        </authorList>
    </citation>
    <scope>IDENTIFICATION</scope>
    <source>
        <tissue evidence="4">Cell line</tissue>
    </source>
</reference>
<organism evidence="3 4">
    <name type="scientific">Vulpes vulpes</name>
    <name type="common">Red fox</name>
    <dbReference type="NCBI Taxonomy" id="9627"/>
    <lineage>
        <taxon>Eukaryota</taxon>
        <taxon>Metazoa</taxon>
        <taxon>Chordata</taxon>
        <taxon>Craniata</taxon>
        <taxon>Vertebrata</taxon>
        <taxon>Euteleostomi</taxon>
        <taxon>Mammalia</taxon>
        <taxon>Eutheria</taxon>
        <taxon>Laurasiatheria</taxon>
        <taxon>Carnivora</taxon>
        <taxon>Caniformia</taxon>
        <taxon>Canidae</taxon>
        <taxon>Vulpes</taxon>
    </lineage>
</organism>
<dbReference type="Gene3D" id="1.25.10.10">
    <property type="entry name" value="Leucine-rich Repeat Variant"/>
    <property type="match status" value="2"/>
</dbReference>
<dbReference type="InterPro" id="IPR016024">
    <property type="entry name" value="ARM-type_fold"/>
</dbReference>
<feature type="region of interest" description="Disordered" evidence="2">
    <location>
        <begin position="1535"/>
        <end position="1557"/>
    </location>
</feature>
<protein>
    <submittedName>
        <fullName evidence="4">HEAT repeat-containing protein 5A isoform X16</fullName>
    </submittedName>
</protein>
<dbReference type="GeneID" id="112926592"/>
<dbReference type="PANTHER" id="PTHR21663:SF1">
    <property type="entry name" value="HEAT REPEAT-CONTAINING PROTEIN 5A"/>
    <property type="match status" value="1"/>
</dbReference>
<dbReference type="InterPro" id="IPR011989">
    <property type="entry name" value="ARM-like"/>
</dbReference>